<dbReference type="Gene3D" id="3.30.1490.300">
    <property type="match status" value="1"/>
</dbReference>
<comment type="caution">
    <text evidence="1">The sequence shown here is derived from an EMBL/GenBank/DDBJ whole genome shotgun (WGS) entry which is preliminary data.</text>
</comment>
<dbReference type="PANTHER" id="PTHR32432:SF3">
    <property type="entry name" value="ETHANOLAMINE UTILIZATION PROTEIN EUTJ"/>
    <property type="match status" value="1"/>
</dbReference>
<dbReference type="EMBL" id="MFGJ01000007">
    <property type="protein sequence ID" value="OGF31690.1"/>
    <property type="molecule type" value="Genomic_DNA"/>
</dbReference>
<evidence type="ECO:0008006" key="3">
    <source>
        <dbReference type="Google" id="ProtNLM"/>
    </source>
</evidence>
<dbReference type="InterPro" id="IPR050696">
    <property type="entry name" value="FtsA/MreB"/>
</dbReference>
<dbReference type="InterPro" id="IPR005883">
    <property type="entry name" value="PilM"/>
</dbReference>
<name>A0A1F5SYC2_9BACT</name>
<dbReference type="STRING" id="1798002.A2478_04345"/>
<gene>
    <name evidence="1" type="ORF">A2478_04345</name>
</gene>
<evidence type="ECO:0000313" key="2">
    <source>
        <dbReference type="Proteomes" id="UP000179001"/>
    </source>
</evidence>
<sequence>MVINLYREQQIADQMIYQVKLTVKTRTAERTFNLPGLTDVMNFLRQASVPSSVEAPLTGVAMSPEGISIVALKDDDDGYVVDQIGSCDLPHYADENLVYLRDESAIRTVANALQKLKERIGLRNNRVAIALPGFAVMVKFLEYEVYDDEQLRKNIVRDIDSILPFPEQTFVYGWRKMKIFDGRERVMIVAVKKDLYQGYLEVMRLAGLEPVIVTAPVEAYAQLLSDPDAKLNYFDLTTALIHVGRRVCSFHVYYSGDVLFSRNFVIDDKGQFNFYVELDKCFAFAREFKGVNVKRACLSFTGMSLNDFQTEFDSAVERSHRLFKGYSRLDDAEKLAHPSKDSVQPVRERIVFTEFDPFKQWQIKMSETDTKPEDFTLHGGNSSAFVIALGCATLKG</sequence>
<dbReference type="Proteomes" id="UP000179001">
    <property type="component" value="Unassembled WGS sequence"/>
</dbReference>
<dbReference type="InterPro" id="IPR043129">
    <property type="entry name" value="ATPase_NBD"/>
</dbReference>
<dbReference type="AlphaFoldDB" id="A0A1F5SYC2"/>
<proteinExistence type="predicted"/>
<dbReference type="Pfam" id="PF11104">
    <property type="entry name" value="PilM_2"/>
    <property type="match status" value="1"/>
</dbReference>
<dbReference type="PANTHER" id="PTHR32432">
    <property type="entry name" value="CELL DIVISION PROTEIN FTSA-RELATED"/>
    <property type="match status" value="1"/>
</dbReference>
<protein>
    <recommendedName>
        <fullName evidence="3">SHS2 domain-containing protein</fullName>
    </recommendedName>
</protein>
<accession>A0A1F5SYC2</accession>
<dbReference type="Gene3D" id="3.30.420.40">
    <property type="match status" value="2"/>
</dbReference>
<reference evidence="1 2" key="1">
    <citation type="journal article" date="2016" name="Nat. Commun.">
        <title>Thousands of microbial genomes shed light on interconnected biogeochemical processes in an aquifer system.</title>
        <authorList>
            <person name="Anantharaman K."/>
            <person name="Brown C.T."/>
            <person name="Hug L.A."/>
            <person name="Sharon I."/>
            <person name="Castelle C.J."/>
            <person name="Probst A.J."/>
            <person name="Thomas B.C."/>
            <person name="Singh A."/>
            <person name="Wilkins M.J."/>
            <person name="Karaoz U."/>
            <person name="Brodie E.L."/>
            <person name="Williams K.H."/>
            <person name="Hubbard S.S."/>
            <person name="Banfield J.F."/>
        </authorList>
    </citation>
    <scope>NUCLEOTIDE SEQUENCE [LARGE SCALE GENOMIC DNA]</scope>
</reference>
<evidence type="ECO:0000313" key="1">
    <source>
        <dbReference type="EMBL" id="OGF31690.1"/>
    </source>
</evidence>
<organism evidence="1 2">
    <name type="scientific">Candidatus Falkowbacteria bacterium RIFOXYC2_FULL_36_12</name>
    <dbReference type="NCBI Taxonomy" id="1798002"/>
    <lineage>
        <taxon>Bacteria</taxon>
        <taxon>Candidatus Falkowiibacteriota</taxon>
    </lineage>
</organism>
<dbReference type="SUPFAM" id="SSF53067">
    <property type="entry name" value="Actin-like ATPase domain"/>
    <property type="match status" value="1"/>
</dbReference>